<name>A0A086KDW2_TOXGO</name>
<dbReference type="PANTHER" id="PTHR20835">
    <property type="entry name" value="E3 UBIQUITIN-PROTEIN LIGASE PPP1R11-RELATED"/>
    <property type="match status" value="1"/>
</dbReference>
<dbReference type="PANTHER" id="PTHR20835:SF0">
    <property type="entry name" value="E3 UBIQUITIN-PROTEIN LIGASE PPP1R11"/>
    <property type="match status" value="1"/>
</dbReference>
<feature type="region of interest" description="Disordered" evidence="1">
    <location>
        <begin position="77"/>
        <end position="133"/>
    </location>
</feature>
<protein>
    <submittedName>
        <fullName evidence="2">Protein phosphatase inhibitor protein</fullName>
    </submittedName>
</protein>
<dbReference type="AlphaFoldDB" id="A0A086KDW2"/>
<evidence type="ECO:0000313" key="3">
    <source>
        <dbReference type="Proteomes" id="UP000028828"/>
    </source>
</evidence>
<dbReference type="GO" id="GO:0004865">
    <property type="term" value="F:protein serine/threonine phosphatase inhibitor activity"/>
    <property type="evidence" value="ECO:0007669"/>
    <property type="project" value="InterPro"/>
</dbReference>
<evidence type="ECO:0000256" key="1">
    <source>
        <dbReference type="SAM" id="MobiDB-lite"/>
    </source>
</evidence>
<dbReference type="InterPro" id="IPR011107">
    <property type="entry name" value="PPI_Ypi1"/>
</dbReference>
<accession>A0A086KDW2</accession>
<dbReference type="Proteomes" id="UP000028828">
    <property type="component" value="Unassembled WGS sequence"/>
</dbReference>
<reference evidence="2 3" key="1">
    <citation type="submission" date="2014-03" db="EMBL/GenBank/DDBJ databases">
        <authorList>
            <person name="Sibley D."/>
            <person name="Venepally P."/>
            <person name="Karamycheva S."/>
            <person name="Hadjithomas M."/>
            <person name="Khan A."/>
            <person name="Brunk B."/>
            <person name="Roos D."/>
            <person name="Caler E."/>
            <person name="Lorenzi H."/>
        </authorList>
    </citation>
    <scope>NUCLEOTIDE SEQUENCE [LARGE SCALE GENOMIC DNA]</scope>
    <source>
        <strain evidence="3">p89</strain>
    </source>
</reference>
<dbReference type="VEuPathDB" id="ToxoDB:TGP89_226825"/>
<proteinExistence type="predicted"/>
<gene>
    <name evidence="2" type="ORF">TGP89_226825</name>
</gene>
<sequence length="133" mass="14395">MAARTHTVSRGSTTTTVLPTAVVHIVENPSGLLGSPTPDTTVTVSERRVSWDTAAIDNENMNKKKSKKCCIFHKRRDFGESSSDSDSDSSSDAERAHGTCGQKCDSERGINHCKHHDPSNTPAEKEPKTPSES</sequence>
<dbReference type="EMBL" id="AEYI02001008">
    <property type="protein sequence ID" value="KFG42580.1"/>
    <property type="molecule type" value="Genomic_DNA"/>
</dbReference>
<dbReference type="GO" id="GO:0005634">
    <property type="term" value="C:nucleus"/>
    <property type="evidence" value="ECO:0007669"/>
    <property type="project" value="TreeGrafter"/>
</dbReference>
<evidence type="ECO:0000313" key="2">
    <source>
        <dbReference type="EMBL" id="KFG42580.1"/>
    </source>
</evidence>
<dbReference type="OrthoDB" id="307488at2759"/>
<comment type="caution">
    <text evidence="2">The sequence shown here is derived from an EMBL/GenBank/DDBJ whole genome shotgun (WGS) entry which is preliminary data.</text>
</comment>
<dbReference type="GO" id="GO:0008157">
    <property type="term" value="F:protein phosphatase 1 binding"/>
    <property type="evidence" value="ECO:0007669"/>
    <property type="project" value="TreeGrafter"/>
</dbReference>
<feature type="compositionally biased region" description="Basic and acidic residues" evidence="1">
    <location>
        <begin position="123"/>
        <end position="133"/>
    </location>
</feature>
<dbReference type="Pfam" id="PF07491">
    <property type="entry name" value="PPI_Ypi1"/>
    <property type="match status" value="1"/>
</dbReference>
<organism evidence="2 3">
    <name type="scientific">Toxoplasma gondii p89</name>
    <dbReference type="NCBI Taxonomy" id="943119"/>
    <lineage>
        <taxon>Eukaryota</taxon>
        <taxon>Sar</taxon>
        <taxon>Alveolata</taxon>
        <taxon>Apicomplexa</taxon>
        <taxon>Conoidasida</taxon>
        <taxon>Coccidia</taxon>
        <taxon>Eucoccidiorida</taxon>
        <taxon>Eimeriorina</taxon>
        <taxon>Sarcocystidae</taxon>
        <taxon>Toxoplasma</taxon>
    </lineage>
</organism>